<dbReference type="PROSITE" id="PS50082">
    <property type="entry name" value="WD_REPEATS_2"/>
    <property type="match status" value="1"/>
</dbReference>
<evidence type="ECO:0000256" key="4">
    <source>
        <dbReference type="ARBA" id="ARBA00022490"/>
    </source>
</evidence>
<dbReference type="InterPro" id="IPR036322">
    <property type="entry name" value="WD40_repeat_dom_sf"/>
</dbReference>
<evidence type="ECO:0000256" key="6">
    <source>
        <dbReference type="ARBA" id="ARBA00023140"/>
    </source>
</evidence>
<dbReference type="Gene3D" id="2.130.10.10">
    <property type="entry name" value="YVTN repeat-like/Quinoprotein amine dehydrogenase"/>
    <property type="match status" value="1"/>
</dbReference>
<dbReference type="GeneID" id="92074707"/>
<keyword evidence="3" id="KW-0813">Transport</keyword>
<keyword evidence="6" id="KW-0576">Peroxisome</keyword>
<evidence type="ECO:0000256" key="1">
    <source>
        <dbReference type="ARBA" id="ARBA00004253"/>
    </source>
</evidence>
<accession>A0ABR1QIY7</accession>
<dbReference type="Proteomes" id="UP001391051">
    <property type="component" value="Unassembled WGS sequence"/>
</dbReference>
<evidence type="ECO:0000256" key="7">
    <source>
        <dbReference type="ARBA" id="ARBA00024017"/>
    </source>
</evidence>
<dbReference type="SUPFAM" id="SSF50978">
    <property type="entry name" value="WD40 repeat-like"/>
    <property type="match status" value="1"/>
</dbReference>
<evidence type="ECO:0000256" key="2">
    <source>
        <dbReference type="ARBA" id="ARBA00004514"/>
    </source>
</evidence>
<evidence type="ECO:0000256" key="8">
    <source>
        <dbReference type="ARBA" id="ARBA00032565"/>
    </source>
</evidence>
<feature type="repeat" description="WD" evidence="9">
    <location>
        <begin position="281"/>
        <end position="313"/>
    </location>
</feature>
<evidence type="ECO:0000313" key="10">
    <source>
        <dbReference type="EMBL" id="KAK7956201.1"/>
    </source>
</evidence>
<dbReference type="PROSITE" id="PS50294">
    <property type="entry name" value="WD_REPEATS_REGION"/>
    <property type="match status" value="1"/>
</dbReference>
<keyword evidence="4" id="KW-0963">Cytoplasm</keyword>
<comment type="caution">
    <text evidence="10">The sequence shown here is derived from an EMBL/GenBank/DDBJ whole genome shotgun (WGS) entry which is preliminary data.</text>
</comment>
<dbReference type="EMBL" id="JAQQWE010000004">
    <property type="protein sequence ID" value="KAK7956201.1"/>
    <property type="molecule type" value="Genomic_DNA"/>
</dbReference>
<gene>
    <name evidence="10" type="ORF">PG986_005423</name>
</gene>
<keyword evidence="5" id="KW-0653">Protein transport</keyword>
<organism evidence="10 11">
    <name type="scientific">Apiospora aurea</name>
    <dbReference type="NCBI Taxonomy" id="335848"/>
    <lineage>
        <taxon>Eukaryota</taxon>
        <taxon>Fungi</taxon>
        <taxon>Dikarya</taxon>
        <taxon>Ascomycota</taxon>
        <taxon>Pezizomycotina</taxon>
        <taxon>Sordariomycetes</taxon>
        <taxon>Xylariomycetidae</taxon>
        <taxon>Amphisphaeriales</taxon>
        <taxon>Apiosporaceae</taxon>
        <taxon>Apiospora</taxon>
    </lineage>
</organism>
<comment type="subcellular location">
    <subcellularLocation>
        <location evidence="2">Cytoplasm</location>
        <location evidence="2">Cytosol</location>
    </subcellularLocation>
    <subcellularLocation>
        <location evidence="1">Peroxisome matrix</location>
    </subcellularLocation>
</comment>
<dbReference type="InterPro" id="IPR001680">
    <property type="entry name" value="WD40_rpt"/>
</dbReference>
<evidence type="ECO:0000256" key="5">
    <source>
        <dbReference type="ARBA" id="ARBA00022927"/>
    </source>
</evidence>
<dbReference type="PANTHER" id="PTHR46027">
    <property type="entry name" value="PEROXISOMAL TARGETING SIGNAL 2 RECEPTOR"/>
    <property type="match status" value="1"/>
</dbReference>
<proteinExistence type="inferred from homology"/>
<dbReference type="InterPro" id="IPR015943">
    <property type="entry name" value="WD40/YVTN_repeat-like_dom_sf"/>
</dbReference>
<dbReference type="Pfam" id="PF00400">
    <property type="entry name" value="WD40"/>
    <property type="match status" value="3"/>
</dbReference>
<dbReference type="RefSeq" id="XP_066701507.1">
    <property type="nucleotide sequence ID" value="XM_066841645.1"/>
</dbReference>
<dbReference type="PANTHER" id="PTHR46027:SF1">
    <property type="entry name" value="PEROXISOMAL TARGETING SIGNAL 2 RECEPTOR"/>
    <property type="match status" value="1"/>
</dbReference>
<keyword evidence="11" id="KW-1185">Reference proteome</keyword>
<sequence length="383" mass="42457">MASMLEFRTPGFNPYAVKYSPYFDSRIAVASAANYGIVGNGRLFCLGLGPQGIQIEKTFDTNDAQYDLAWSEINENQLLAACGDGSIKLYDVNVPQFPVMNFHEHKRETFSVAWSPVTKDTFASSSWDGTIKIVRFCRCRRQRCCCCYIHVFWLITCNIPQWSPARQESIKTLPVGNCTYSTSYCPSNPHIVSAVSTDSHLRIFDLRTPVSAQYHLTTKIPVHAMPAVPLPPGVAPPAMPAEILTHDWNKYNDTVIATGGVDRVIRTFDIRNPSAGPASLMTGHSYAVRRLAWSPHARDILISASYDMTVRLWTDGSTMAPQLQQGPPSPVKPGVQLGVMNRHTEFVTGVDWCLFGVGGWVATVGWDERVLLWDANALLQGRG</sequence>
<dbReference type="InterPro" id="IPR044536">
    <property type="entry name" value="PEX7"/>
</dbReference>
<keyword evidence="9" id="KW-0853">WD repeat</keyword>
<name>A0ABR1QIY7_9PEZI</name>
<evidence type="ECO:0000256" key="3">
    <source>
        <dbReference type="ARBA" id="ARBA00022448"/>
    </source>
</evidence>
<reference evidence="10 11" key="1">
    <citation type="submission" date="2023-01" db="EMBL/GenBank/DDBJ databases">
        <title>Analysis of 21 Apiospora genomes using comparative genomics revels a genus with tremendous synthesis potential of carbohydrate active enzymes and secondary metabolites.</title>
        <authorList>
            <person name="Sorensen T."/>
        </authorList>
    </citation>
    <scope>NUCLEOTIDE SEQUENCE [LARGE SCALE GENOMIC DNA]</scope>
    <source>
        <strain evidence="10 11">CBS 24483</strain>
    </source>
</reference>
<protein>
    <recommendedName>
        <fullName evidence="8">Peroxin-7</fullName>
    </recommendedName>
</protein>
<dbReference type="SMART" id="SM00320">
    <property type="entry name" value="WD40"/>
    <property type="match status" value="6"/>
</dbReference>
<evidence type="ECO:0000256" key="9">
    <source>
        <dbReference type="PROSITE-ProRule" id="PRU00221"/>
    </source>
</evidence>
<comment type="similarity">
    <text evidence="7">Belongs to the WD repeat peroxin-7 family.</text>
</comment>
<evidence type="ECO:0000313" key="11">
    <source>
        <dbReference type="Proteomes" id="UP001391051"/>
    </source>
</evidence>